<gene>
    <name evidence="3" type="ORF">ACFSE6_05660</name>
</gene>
<sequence length="348" mass="37878">MIIDAHAHLLPKDYPGDAPECFPRMEPVEGSTDRLLVFGQTRFPAKEVFFEAERRVEAMDASGVDAEIVSPMPPLLRYDLLAADGLSLARHVNEFAAELSSHAPERIMALGLVPMQDPDAAAAELSAVVDAGLPGVEIASNILGRSIGDESFRPFFAEAERLGVAIFVHAMPAPMDRLPMSAMGTHVVGIEGTFAAGSMILGGTAAACPDLRISFSHAAGGIAMTLPRANYFWGGSWNEEPVELDRALMHDDGPSPLEYARRFYYDSMVFDRRTIRYLIDLLGADRLLVGSDFPAMPREDPAARTLRAMDLPEEEWQDISWRNALRWIGREPVAAAPGAPSFRGTEGA</sequence>
<evidence type="ECO:0000256" key="1">
    <source>
        <dbReference type="ARBA" id="ARBA00023239"/>
    </source>
</evidence>
<dbReference type="InterPro" id="IPR032465">
    <property type="entry name" value="ACMSD"/>
</dbReference>
<dbReference type="EMBL" id="JBHUEE010000002">
    <property type="protein sequence ID" value="MFD1717309.1"/>
    <property type="molecule type" value="Genomic_DNA"/>
</dbReference>
<dbReference type="Proteomes" id="UP001597277">
    <property type="component" value="Unassembled WGS sequence"/>
</dbReference>
<keyword evidence="1" id="KW-0456">Lyase</keyword>
<name>A0ABW4L2Q0_9MICO</name>
<proteinExistence type="predicted"/>
<organism evidence="3 4">
    <name type="scientific">Georgenia deserti</name>
    <dbReference type="NCBI Taxonomy" id="2093781"/>
    <lineage>
        <taxon>Bacteria</taxon>
        <taxon>Bacillati</taxon>
        <taxon>Actinomycetota</taxon>
        <taxon>Actinomycetes</taxon>
        <taxon>Micrococcales</taxon>
        <taxon>Bogoriellaceae</taxon>
        <taxon>Georgenia</taxon>
    </lineage>
</organism>
<dbReference type="Pfam" id="PF04909">
    <property type="entry name" value="Amidohydro_2"/>
    <property type="match status" value="1"/>
</dbReference>
<dbReference type="SUPFAM" id="SSF51556">
    <property type="entry name" value="Metallo-dependent hydrolases"/>
    <property type="match status" value="1"/>
</dbReference>
<dbReference type="RefSeq" id="WP_388003286.1">
    <property type="nucleotide sequence ID" value="NZ_JBHUEE010000002.1"/>
</dbReference>
<reference evidence="4" key="1">
    <citation type="journal article" date="2019" name="Int. J. Syst. Evol. Microbiol.">
        <title>The Global Catalogue of Microorganisms (GCM) 10K type strain sequencing project: providing services to taxonomists for standard genome sequencing and annotation.</title>
        <authorList>
            <consortium name="The Broad Institute Genomics Platform"/>
            <consortium name="The Broad Institute Genome Sequencing Center for Infectious Disease"/>
            <person name="Wu L."/>
            <person name="Ma J."/>
        </authorList>
    </citation>
    <scope>NUCLEOTIDE SEQUENCE [LARGE SCALE GENOMIC DNA]</scope>
    <source>
        <strain evidence="4">JCM 17130</strain>
    </source>
</reference>
<protein>
    <submittedName>
        <fullName evidence="3">Amidohydrolase family protein</fullName>
    </submittedName>
</protein>
<accession>A0ABW4L2Q0</accession>
<dbReference type="PANTHER" id="PTHR21240">
    <property type="entry name" value="2-AMINO-3-CARBOXYLMUCONATE-6-SEMIALDEHYDE DECARBOXYLASE"/>
    <property type="match status" value="1"/>
</dbReference>
<keyword evidence="4" id="KW-1185">Reference proteome</keyword>
<dbReference type="Gene3D" id="3.20.20.140">
    <property type="entry name" value="Metal-dependent hydrolases"/>
    <property type="match status" value="1"/>
</dbReference>
<feature type="domain" description="Amidohydrolase-related" evidence="2">
    <location>
        <begin position="3"/>
        <end position="329"/>
    </location>
</feature>
<dbReference type="InterPro" id="IPR032466">
    <property type="entry name" value="Metal_Hydrolase"/>
</dbReference>
<evidence type="ECO:0000259" key="2">
    <source>
        <dbReference type="Pfam" id="PF04909"/>
    </source>
</evidence>
<dbReference type="InterPro" id="IPR006680">
    <property type="entry name" value="Amidohydro-rel"/>
</dbReference>
<evidence type="ECO:0000313" key="3">
    <source>
        <dbReference type="EMBL" id="MFD1717309.1"/>
    </source>
</evidence>
<comment type="caution">
    <text evidence="3">The sequence shown here is derived from an EMBL/GenBank/DDBJ whole genome shotgun (WGS) entry which is preliminary data.</text>
</comment>
<evidence type="ECO:0000313" key="4">
    <source>
        <dbReference type="Proteomes" id="UP001597277"/>
    </source>
</evidence>
<dbReference type="PANTHER" id="PTHR21240:SF28">
    <property type="entry name" value="ISO-OROTATE DECARBOXYLASE (EUROFUNG)"/>
    <property type="match status" value="1"/>
</dbReference>